<dbReference type="AlphaFoldDB" id="A0A8B8PRU2"/>
<gene>
    <name evidence="5" type="primary">LOC115745978</name>
</gene>
<dbReference type="InterPro" id="IPR002213">
    <property type="entry name" value="UDP_glucos_trans"/>
</dbReference>
<keyword evidence="4" id="KW-1185">Reference proteome</keyword>
<accession>A0A8B8PRU2</accession>
<proteinExistence type="inferred from homology"/>
<evidence type="ECO:0000256" key="1">
    <source>
        <dbReference type="ARBA" id="ARBA00009995"/>
    </source>
</evidence>
<evidence type="ECO:0000313" key="4">
    <source>
        <dbReference type="Proteomes" id="UP000827889"/>
    </source>
</evidence>
<dbReference type="FunFam" id="3.40.50.2000:FF:000138">
    <property type="entry name" value="Glycosyltransferase"/>
    <property type="match status" value="1"/>
</dbReference>
<dbReference type="GeneID" id="115745978"/>
<dbReference type="FunFam" id="3.40.50.2000:FF:000152">
    <property type="entry name" value="Glycosyltransferase"/>
    <property type="match status" value="1"/>
</dbReference>
<dbReference type="KEGG" id="rarg:115745978"/>
<name>A0A8B8PRU2_9MYRT</name>
<evidence type="ECO:0000313" key="5">
    <source>
        <dbReference type="RefSeq" id="XP_030537501.1"/>
    </source>
</evidence>
<dbReference type="PANTHER" id="PTHR11926">
    <property type="entry name" value="GLUCOSYL/GLUCURONOSYL TRANSFERASES"/>
    <property type="match status" value="1"/>
</dbReference>
<dbReference type="Proteomes" id="UP000827889">
    <property type="component" value="Chromosome 6"/>
</dbReference>
<dbReference type="GO" id="GO:0080044">
    <property type="term" value="F:quercetin 7-O-glucosyltransferase activity"/>
    <property type="evidence" value="ECO:0007669"/>
    <property type="project" value="TreeGrafter"/>
</dbReference>
<keyword evidence="2" id="KW-0328">Glycosyltransferase</keyword>
<dbReference type="PANTHER" id="PTHR11926:SF774">
    <property type="entry name" value="UDP-GLYCOSYLTRANSFERASE 85A1-RELATED"/>
    <property type="match status" value="1"/>
</dbReference>
<organism evidence="4 5">
    <name type="scientific">Rhodamnia argentea</name>
    <dbReference type="NCBI Taxonomy" id="178133"/>
    <lineage>
        <taxon>Eukaryota</taxon>
        <taxon>Viridiplantae</taxon>
        <taxon>Streptophyta</taxon>
        <taxon>Embryophyta</taxon>
        <taxon>Tracheophyta</taxon>
        <taxon>Spermatophyta</taxon>
        <taxon>Magnoliopsida</taxon>
        <taxon>eudicotyledons</taxon>
        <taxon>Gunneridae</taxon>
        <taxon>Pentapetalae</taxon>
        <taxon>rosids</taxon>
        <taxon>malvids</taxon>
        <taxon>Myrtales</taxon>
        <taxon>Myrtaceae</taxon>
        <taxon>Myrtoideae</taxon>
        <taxon>Myrteae</taxon>
        <taxon>Australasian group</taxon>
        <taxon>Rhodamnia</taxon>
    </lineage>
</organism>
<evidence type="ECO:0000256" key="3">
    <source>
        <dbReference type="ARBA" id="ARBA00022679"/>
    </source>
</evidence>
<dbReference type="Gene3D" id="3.40.50.2000">
    <property type="entry name" value="Glycogen Phosphorylase B"/>
    <property type="match status" value="2"/>
</dbReference>
<keyword evidence="3" id="KW-0808">Transferase</keyword>
<reference evidence="5" key="1">
    <citation type="submission" date="2025-08" db="UniProtKB">
        <authorList>
            <consortium name="RefSeq"/>
        </authorList>
    </citation>
    <scope>IDENTIFICATION</scope>
    <source>
        <tissue evidence="5">Leaf</tissue>
    </source>
</reference>
<dbReference type="SUPFAM" id="SSF53756">
    <property type="entry name" value="UDP-Glycosyltransferase/glycogen phosphorylase"/>
    <property type="match status" value="1"/>
</dbReference>
<dbReference type="Pfam" id="PF00201">
    <property type="entry name" value="UDPGT"/>
    <property type="match status" value="1"/>
</dbReference>
<dbReference type="RefSeq" id="XP_030537501.1">
    <property type="nucleotide sequence ID" value="XM_030681641.2"/>
</dbReference>
<dbReference type="GO" id="GO:0080043">
    <property type="term" value="F:quercetin 3-O-glucosyltransferase activity"/>
    <property type="evidence" value="ECO:0007669"/>
    <property type="project" value="TreeGrafter"/>
</dbReference>
<dbReference type="OrthoDB" id="5835829at2759"/>
<sequence>MTLFDWDPIDLESKPASVCHVVALPYPGRGHINPMMNLCNLLVSKKPDILITFVVTEEWLGLIGSEPKPANVRFTTVPNDVPSELHRAKNFPAFLEAVFTKLEAPVEQLLDRLELPVAAIIADTYMLWAVRVGKRKNIPVATLWTMSVSVFSVFHHFEMLKQKGHFPVDLSERGEEEVDYIPGVAKTRLADLPTIFHGKGRQVLGGALECIAWASKADYFLSTSFYELEFPVVDALQSQLSAPVYCVGPTIPFFDGEGDSGQDVAYLRWLDSQPGGSVLYVSLGSFLSVSEAQMEEMVAGVRDSGVRFLWVARGETSLIGSACEEDMGLVVPWCEQLKVLCHPSVGGFWTHSGWNSTLEAIYAGVPMLTCPIFWDQVPNSKQIAEDWKIGLRVTKEGGGDGGEDLVTGQEIARLVRKLMDKESDEGREMRRRARELGEACRRAVARGGSSDRNLDAFISDISRAE</sequence>
<dbReference type="CDD" id="cd03784">
    <property type="entry name" value="GT1_Gtf-like"/>
    <property type="match status" value="1"/>
</dbReference>
<evidence type="ECO:0000256" key="2">
    <source>
        <dbReference type="ARBA" id="ARBA00022676"/>
    </source>
</evidence>
<protein>
    <submittedName>
        <fullName evidence="5">UDP-glycosyltransferase 87A1-like</fullName>
    </submittedName>
</protein>
<comment type="similarity">
    <text evidence="1">Belongs to the UDP-glycosyltransferase family.</text>
</comment>